<evidence type="ECO:0000256" key="1">
    <source>
        <dbReference type="SAM" id="MobiDB-lite"/>
    </source>
</evidence>
<feature type="compositionally biased region" description="Basic and acidic residues" evidence="1">
    <location>
        <begin position="31"/>
        <end position="40"/>
    </location>
</feature>
<evidence type="ECO:0000313" key="2">
    <source>
        <dbReference type="EMBL" id="PWZ06834.1"/>
    </source>
</evidence>
<comment type="caution">
    <text evidence="2">The sequence shown here is derived from an EMBL/GenBank/DDBJ whole genome shotgun (WGS) entry which is preliminary data.</text>
</comment>
<dbReference type="Proteomes" id="UP000251960">
    <property type="component" value="Chromosome 9"/>
</dbReference>
<protein>
    <submittedName>
        <fullName evidence="2">Uncharacterized protein</fullName>
    </submittedName>
</protein>
<reference evidence="2" key="1">
    <citation type="journal article" date="2018" name="Nat. Genet.">
        <title>Extensive intraspecific gene order and gene structural variations between Mo17 and other maize genomes.</title>
        <authorList>
            <person name="Sun S."/>
            <person name="Zhou Y."/>
            <person name="Chen J."/>
            <person name="Shi J."/>
            <person name="Zhao H."/>
            <person name="Zhao H."/>
            <person name="Song W."/>
            <person name="Zhang M."/>
            <person name="Cui Y."/>
            <person name="Dong X."/>
            <person name="Liu H."/>
            <person name="Ma X."/>
            <person name="Jiao Y."/>
            <person name="Wang B."/>
            <person name="Wei X."/>
            <person name="Stein J.C."/>
            <person name="Glaubitz J.C."/>
            <person name="Lu F."/>
            <person name="Yu G."/>
            <person name="Liang C."/>
            <person name="Fengler K."/>
            <person name="Li B."/>
            <person name="Rafalski A."/>
            <person name="Schnable P.S."/>
            <person name="Ware D.H."/>
            <person name="Buckler E.S."/>
            <person name="Lai J."/>
        </authorList>
    </citation>
    <scope>NUCLEOTIDE SEQUENCE [LARGE SCALE GENOMIC DNA]</scope>
    <source>
        <tissue evidence="2">Seedling</tissue>
    </source>
</reference>
<sequence length="85" mass="9675">MDRGFSRSREEEVKGKAKQRKPAMEMGAGELWDREEERATRGAAGRNGRPLRVGRNRGGAGRIADEQKLEEAPRRIEIRRSGSRR</sequence>
<proteinExistence type="predicted"/>
<feature type="compositionally biased region" description="Basic and acidic residues" evidence="1">
    <location>
        <begin position="1"/>
        <end position="15"/>
    </location>
</feature>
<accession>A0A3L6DE00</accession>
<organism evidence="2">
    <name type="scientific">Zea mays</name>
    <name type="common">Maize</name>
    <dbReference type="NCBI Taxonomy" id="4577"/>
    <lineage>
        <taxon>Eukaryota</taxon>
        <taxon>Viridiplantae</taxon>
        <taxon>Streptophyta</taxon>
        <taxon>Embryophyta</taxon>
        <taxon>Tracheophyta</taxon>
        <taxon>Spermatophyta</taxon>
        <taxon>Magnoliopsida</taxon>
        <taxon>Liliopsida</taxon>
        <taxon>Poales</taxon>
        <taxon>Poaceae</taxon>
        <taxon>PACMAD clade</taxon>
        <taxon>Panicoideae</taxon>
        <taxon>Andropogonodae</taxon>
        <taxon>Andropogoneae</taxon>
        <taxon>Tripsacinae</taxon>
        <taxon>Zea</taxon>
    </lineage>
</organism>
<name>A0A3L6DE00_MAIZE</name>
<gene>
    <name evidence="2" type="ORF">Zm00014a_038522</name>
</gene>
<dbReference type="EMBL" id="NCVQ01000010">
    <property type="protein sequence ID" value="PWZ06834.1"/>
    <property type="molecule type" value="Genomic_DNA"/>
</dbReference>
<dbReference type="AlphaFoldDB" id="A0A3L6DE00"/>
<feature type="compositionally biased region" description="Basic and acidic residues" evidence="1">
    <location>
        <begin position="63"/>
        <end position="85"/>
    </location>
</feature>
<feature type="region of interest" description="Disordered" evidence="1">
    <location>
        <begin position="1"/>
        <end position="85"/>
    </location>
</feature>